<dbReference type="AlphaFoldDB" id="A0A1L7D1L2"/>
<evidence type="ECO:0000313" key="3">
    <source>
        <dbReference type="Proteomes" id="UP000185491"/>
    </source>
</evidence>
<dbReference type="KEGG" id="cpho:CPHO_02440"/>
<sequence>MVFSSPLKIALALSACLLTTPAVANAQLSSHLPGKVAETLANNPQPWLGNNAFIVEKTHVHANHWRVRVWSPANRAIIENNVLVPENAPGPRPSFYLLPGIEGGQQGLNWLVSTDVKPWFARKNVNVVMPLGGPYSLYTDWSSPDPILGVNRWSTYVGRELPPLIDAAFGGTGVDAVAGLSSTGAAALNIAAHNSARFRAAASYSGCPMQSSPLGATVASAMMSSGGGSSMNAWGLPGGPAWRNNDPASNLHLLRDVEVFTASASGIPGGPDIGSQSLKSAIGPQLVERVSNMCTADFVRSARQAGVRVNHYYSPLGAHTFGLFAHEMKVSWAQTIARTIGARDL</sequence>
<dbReference type="EMBL" id="CP009249">
    <property type="protein sequence ID" value="APT91953.1"/>
    <property type="molecule type" value="Genomic_DNA"/>
</dbReference>
<dbReference type="RefSeq" id="WP_084559645.1">
    <property type="nucleotide sequence ID" value="NZ_CP009249.1"/>
</dbReference>
<gene>
    <name evidence="2" type="ORF">CPHO_02440</name>
</gene>
<organism evidence="2 3">
    <name type="scientific">Corynebacterium phocae</name>
    <dbReference type="NCBI Taxonomy" id="161895"/>
    <lineage>
        <taxon>Bacteria</taxon>
        <taxon>Bacillati</taxon>
        <taxon>Actinomycetota</taxon>
        <taxon>Actinomycetes</taxon>
        <taxon>Mycobacteriales</taxon>
        <taxon>Corynebacteriaceae</taxon>
        <taxon>Corynebacterium</taxon>
    </lineage>
</organism>
<dbReference type="STRING" id="161895.CPHO_02440"/>
<reference evidence="2 3" key="1">
    <citation type="submission" date="2014-08" db="EMBL/GenBank/DDBJ databases">
        <title>Complete genome sequence of Corynebacterium phocae M408/89/1(T)(=DSM 44612(T)), isolated from the common seal (Phoca vitulina).</title>
        <authorList>
            <person name="Ruckert C."/>
            <person name="Albersmeier A."/>
            <person name="Winkler A."/>
            <person name="Kalinowski J."/>
        </authorList>
    </citation>
    <scope>NUCLEOTIDE SEQUENCE [LARGE SCALE GENOMIC DNA]</scope>
    <source>
        <strain evidence="2 3">M408/89/1</strain>
    </source>
</reference>
<dbReference type="InterPro" id="IPR000801">
    <property type="entry name" value="Esterase-like"/>
</dbReference>
<name>A0A1L7D1L2_9CORY</name>
<accession>A0A1L7D1L2</accession>
<evidence type="ECO:0000256" key="1">
    <source>
        <dbReference type="SAM" id="SignalP"/>
    </source>
</evidence>
<keyword evidence="1" id="KW-0732">Signal</keyword>
<dbReference type="Proteomes" id="UP000185491">
    <property type="component" value="Chromosome"/>
</dbReference>
<dbReference type="SUPFAM" id="SSF53474">
    <property type="entry name" value="alpha/beta-Hydrolases"/>
    <property type="match status" value="1"/>
</dbReference>
<feature type="chain" id="PRO_5012318151" evidence="1">
    <location>
        <begin position="27"/>
        <end position="345"/>
    </location>
</feature>
<feature type="signal peptide" evidence="1">
    <location>
        <begin position="1"/>
        <end position="26"/>
    </location>
</feature>
<keyword evidence="3" id="KW-1185">Reference proteome</keyword>
<evidence type="ECO:0000313" key="2">
    <source>
        <dbReference type="EMBL" id="APT91953.1"/>
    </source>
</evidence>
<dbReference type="OrthoDB" id="4510758at2"/>
<dbReference type="Gene3D" id="3.40.50.1820">
    <property type="entry name" value="alpha/beta hydrolase"/>
    <property type="match status" value="1"/>
</dbReference>
<protein>
    <submittedName>
        <fullName evidence="2">Esterase</fullName>
    </submittedName>
</protein>
<dbReference type="Pfam" id="PF00756">
    <property type="entry name" value="Esterase"/>
    <property type="match status" value="1"/>
</dbReference>
<dbReference type="InterPro" id="IPR029058">
    <property type="entry name" value="AB_hydrolase_fold"/>
</dbReference>
<proteinExistence type="predicted"/>